<dbReference type="SMART" id="SM00066">
    <property type="entry name" value="GAL4"/>
    <property type="match status" value="1"/>
</dbReference>
<keyword evidence="1" id="KW-0479">Metal-binding</keyword>
<dbReference type="InterPro" id="IPR036864">
    <property type="entry name" value="Zn2-C6_fun-type_DNA-bd_sf"/>
</dbReference>
<dbReference type="PANTHER" id="PTHR36206:SF12">
    <property type="entry name" value="ASPERCRYPTIN BIOSYNTHESIS CLUSTER-SPECIFIC TRANSCRIPTION REGULATOR ATNN-RELATED"/>
    <property type="match status" value="1"/>
</dbReference>
<dbReference type="InterPro" id="IPR052360">
    <property type="entry name" value="Transcr_Regulatory_Proteins"/>
</dbReference>
<dbReference type="GO" id="GO:0008270">
    <property type="term" value="F:zinc ion binding"/>
    <property type="evidence" value="ECO:0007669"/>
    <property type="project" value="InterPro"/>
</dbReference>
<dbReference type="GO" id="GO:0000981">
    <property type="term" value="F:DNA-binding transcription factor activity, RNA polymerase II-specific"/>
    <property type="evidence" value="ECO:0007669"/>
    <property type="project" value="InterPro"/>
</dbReference>
<dbReference type="AlphaFoldDB" id="A0AAV9PWA2"/>
<accession>A0AAV9PWA2</accession>
<name>A0AAV9PWA2_9PEZI</name>
<evidence type="ECO:0000313" key="10">
    <source>
        <dbReference type="Proteomes" id="UP001345827"/>
    </source>
</evidence>
<dbReference type="Proteomes" id="UP001345827">
    <property type="component" value="Unassembled WGS sequence"/>
</dbReference>
<dbReference type="CDD" id="cd00067">
    <property type="entry name" value="GAL4"/>
    <property type="match status" value="1"/>
</dbReference>
<evidence type="ECO:0000256" key="2">
    <source>
        <dbReference type="ARBA" id="ARBA00022833"/>
    </source>
</evidence>
<evidence type="ECO:0000313" key="9">
    <source>
        <dbReference type="EMBL" id="KAK5528971.1"/>
    </source>
</evidence>
<comment type="caution">
    <text evidence="9">The sequence shown here is derived from an EMBL/GenBank/DDBJ whole genome shotgun (WGS) entry which is preliminary data.</text>
</comment>
<evidence type="ECO:0000259" key="8">
    <source>
        <dbReference type="PROSITE" id="PS50048"/>
    </source>
</evidence>
<dbReference type="SUPFAM" id="SSF57701">
    <property type="entry name" value="Zn2/Cys6 DNA-binding domain"/>
    <property type="match status" value="1"/>
</dbReference>
<evidence type="ECO:0000256" key="7">
    <source>
        <dbReference type="SAM" id="MobiDB-lite"/>
    </source>
</evidence>
<feature type="domain" description="Zn(2)-C6 fungal-type" evidence="8">
    <location>
        <begin position="12"/>
        <end position="40"/>
    </location>
</feature>
<proteinExistence type="predicted"/>
<dbReference type="EMBL" id="JAXLQG010000024">
    <property type="protein sequence ID" value="KAK5528971.1"/>
    <property type="molecule type" value="Genomic_DNA"/>
</dbReference>
<dbReference type="Pfam" id="PF00172">
    <property type="entry name" value="Zn_clus"/>
    <property type="match status" value="1"/>
</dbReference>
<dbReference type="PROSITE" id="PS50048">
    <property type="entry name" value="ZN2_CY6_FUNGAL_2"/>
    <property type="match status" value="1"/>
</dbReference>
<keyword evidence="3" id="KW-0805">Transcription regulation</keyword>
<dbReference type="Gene3D" id="4.10.240.10">
    <property type="entry name" value="Zn(2)-C6 fungal-type DNA-binding domain"/>
    <property type="match status" value="1"/>
</dbReference>
<sequence length="603" mass="67075">MIRIGTEKVRTGCITCKRRRVKCDEAHPRCARCTKAGRACEGYTNVPGRPGPGEAYKFVVYTPTQGAQHHLSHNPDLDWLERRSLSFFQDRTALELAGAFQTDFWLGTILSLAQQDPSVRHALIALSSMHEHYAAVDHFAPARGIDFALDHYGKAIREVVRLNNNTQAQAEQSFDYALVTCALFSSFESLQGNYHTACKHAISGLKMLAEEQRQAQSCSGSSSRSPRVRISRDELTRFFTSIGRQMLEIGDPNFMGPRPAVIWGAPSMPERFTSFEEALLHIEVLLTNLFDFAESTDKLAEQGPIPEVVGHDLMLEYMSIKEYAKKWSEGLEVLMSEQGQGQGQGQSSTSSTPESVSSRATAAGPGPSRPLTKSSTTPPSALLLRAYQSVLEGFLRRIEVNDEAVLDEHMSSLWTCLEACEKFVQQTSQFVTPVSTPTPAHSSPITNGINGTDPTQQQQQRVVRPTYSLALGVVPMLFLLATRGNNMPVRRRAIDLLKQCKRREGFWDSDIAARLSERIFDIQALIADKYGPEALVDFKLLDISFVPGRKCVVRYKFNGTRPKARTSLADPLWAGYSSPSRDGGKEYYETLEWEGVRGLPGTR</sequence>
<keyword evidence="6" id="KW-0539">Nucleus</keyword>
<dbReference type="GO" id="GO:0003677">
    <property type="term" value="F:DNA binding"/>
    <property type="evidence" value="ECO:0007669"/>
    <property type="project" value="UniProtKB-KW"/>
</dbReference>
<keyword evidence="4" id="KW-0238">DNA-binding</keyword>
<dbReference type="InterPro" id="IPR021858">
    <property type="entry name" value="Fun_TF"/>
</dbReference>
<evidence type="ECO:0000256" key="4">
    <source>
        <dbReference type="ARBA" id="ARBA00023125"/>
    </source>
</evidence>
<feature type="compositionally biased region" description="Polar residues" evidence="7">
    <location>
        <begin position="434"/>
        <end position="453"/>
    </location>
</feature>
<evidence type="ECO:0000256" key="5">
    <source>
        <dbReference type="ARBA" id="ARBA00023163"/>
    </source>
</evidence>
<feature type="compositionally biased region" description="Low complexity" evidence="7">
    <location>
        <begin position="345"/>
        <end position="358"/>
    </location>
</feature>
<evidence type="ECO:0000256" key="3">
    <source>
        <dbReference type="ARBA" id="ARBA00023015"/>
    </source>
</evidence>
<keyword evidence="5" id="KW-0804">Transcription</keyword>
<protein>
    <recommendedName>
        <fullName evidence="8">Zn(2)-C6 fungal-type domain-containing protein</fullName>
    </recommendedName>
</protein>
<keyword evidence="2" id="KW-0862">Zinc</keyword>
<dbReference type="PANTHER" id="PTHR36206">
    <property type="entry name" value="ASPERCRYPTIN BIOSYNTHESIS CLUSTER-SPECIFIC TRANSCRIPTION REGULATOR ATNN-RELATED"/>
    <property type="match status" value="1"/>
</dbReference>
<dbReference type="Pfam" id="PF11951">
    <property type="entry name" value="Fungal_trans_2"/>
    <property type="match status" value="1"/>
</dbReference>
<gene>
    <name evidence="9" type="ORF">LTR25_010156</name>
</gene>
<dbReference type="PROSITE" id="PS00463">
    <property type="entry name" value="ZN2_CY6_FUNGAL_1"/>
    <property type="match status" value="1"/>
</dbReference>
<evidence type="ECO:0000256" key="6">
    <source>
        <dbReference type="ARBA" id="ARBA00023242"/>
    </source>
</evidence>
<evidence type="ECO:0000256" key="1">
    <source>
        <dbReference type="ARBA" id="ARBA00022723"/>
    </source>
</evidence>
<keyword evidence="10" id="KW-1185">Reference proteome</keyword>
<organism evidence="9 10">
    <name type="scientific">Vermiconidia calcicola</name>
    <dbReference type="NCBI Taxonomy" id="1690605"/>
    <lineage>
        <taxon>Eukaryota</taxon>
        <taxon>Fungi</taxon>
        <taxon>Dikarya</taxon>
        <taxon>Ascomycota</taxon>
        <taxon>Pezizomycotina</taxon>
        <taxon>Dothideomycetes</taxon>
        <taxon>Dothideomycetidae</taxon>
        <taxon>Mycosphaerellales</taxon>
        <taxon>Extremaceae</taxon>
        <taxon>Vermiconidia</taxon>
    </lineage>
</organism>
<feature type="region of interest" description="Disordered" evidence="7">
    <location>
        <begin position="434"/>
        <end position="455"/>
    </location>
</feature>
<dbReference type="InterPro" id="IPR001138">
    <property type="entry name" value="Zn2Cys6_DnaBD"/>
</dbReference>
<feature type="region of interest" description="Disordered" evidence="7">
    <location>
        <begin position="337"/>
        <end position="378"/>
    </location>
</feature>
<reference evidence="9 10" key="1">
    <citation type="submission" date="2023-06" db="EMBL/GenBank/DDBJ databases">
        <title>Black Yeasts Isolated from many extreme environments.</title>
        <authorList>
            <person name="Coleine C."/>
            <person name="Stajich J.E."/>
            <person name="Selbmann L."/>
        </authorList>
    </citation>
    <scope>NUCLEOTIDE SEQUENCE [LARGE SCALE GENOMIC DNA]</scope>
    <source>
        <strain evidence="9 10">CCFEE 5887</strain>
    </source>
</reference>